<dbReference type="Gene3D" id="1.10.287.70">
    <property type="match status" value="1"/>
</dbReference>
<evidence type="ECO:0000313" key="10">
    <source>
        <dbReference type="EMBL" id="NKE44479.1"/>
    </source>
</evidence>
<dbReference type="PANTHER" id="PTHR11537">
    <property type="entry name" value="VOLTAGE-GATED POTASSIUM CHANNEL"/>
    <property type="match status" value="1"/>
</dbReference>
<evidence type="ECO:0000256" key="7">
    <source>
        <dbReference type="ARBA" id="ARBA00023303"/>
    </source>
</evidence>
<dbReference type="RefSeq" id="WP_168048508.1">
    <property type="nucleotide sequence ID" value="NZ_JAATJR010000002.1"/>
</dbReference>
<keyword evidence="6 8" id="KW-0472">Membrane</keyword>
<sequence>MSAEIGPFDRFAGRFGLGGGYGLLALDLLALAWVIGESFLPQGPALRLVDFGFGLVLGAELVLRLAASPRPWREATHPAGIADIIAVLAFLLAPFAPGWGFLRSLRTLRLLRSARLVAQLRRDLPLFRANPEAPIAAADLLVFIAVMTGIVHATQYARNPEIANWADALYFTVAALTTTGFGDITLDGTWGRLLTVIIMLCGVTLFLRLAQALFRPLKVRFRCPSCGLGRHDTDAVHCKACGIQLNIPDDEN</sequence>
<keyword evidence="4 8" id="KW-1133">Transmembrane helix</keyword>
<gene>
    <name evidence="10" type="ORF">HB662_06800</name>
</gene>
<organism evidence="10 11">
    <name type="scientific">Falsiroseomonas frigidaquae</name>
    <dbReference type="NCBI Taxonomy" id="487318"/>
    <lineage>
        <taxon>Bacteria</taxon>
        <taxon>Pseudomonadati</taxon>
        <taxon>Pseudomonadota</taxon>
        <taxon>Alphaproteobacteria</taxon>
        <taxon>Acetobacterales</taxon>
        <taxon>Roseomonadaceae</taxon>
        <taxon>Falsiroseomonas</taxon>
    </lineage>
</organism>
<dbReference type="PANTHER" id="PTHR11537:SF254">
    <property type="entry name" value="POTASSIUM VOLTAGE-GATED CHANNEL PROTEIN SHAB"/>
    <property type="match status" value="1"/>
</dbReference>
<evidence type="ECO:0000256" key="3">
    <source>
        <dbReference type="ARBA" id="ARBA00022692"/>
    </source>
</evidence>
<accession>A0ABX1EWH0</accession>
<feature type="transmembrane region" description="Helical" evidence="8">
    <location>
        <begin position="165"/>
        <end position="184"/>
    </location>
</feature>
<evidence type="ECO:0000313" key="11">
    <source>
        <dbReference type="Proteomes" id="UP000765160"/>
    </source>
</evidence>
<protein>
    <submittedName>
        <fullName evidence="10">Two pore domain potassium channel family protein</fullName>
    </submittedName>
</protein>
<keyword evidence="11" id="KW-1185">Reference proteome</keyword>
<dbReference type="GO" id="GO:0034220">
    <property type="term" value="P:monoatomic ion transmembrane transport"/>
    <property type="evidence" value="ECO:0007669"/>
    <property type="project" value="UniProtKB-KW"/>
</dbReference>
<evidence type="ECO:0000256" key="8">
    <source>
        <dbReference type="SAM" id="Phobius"/>
    </source>
</evidence>
<dbReference type="InterPro" id="IPR013099">
    <property type="entry name" value="K_chnl_dom"/>
</dbReference>
<evidence type="ECO:0000259" key="9">
    <source>
        <dbReference type="Pfam" id="PF07885"/>
    </source>
</evidence>
<feature type="transmembrane region" description="Helical" evidence="8">
    <location>
        <begin position="79"/>
        <end position="102"/>
    </location>
</feature>
<feature type="transmembrane region" description="Helical" evidence="8">
    <location>
        <begin position="190"/>
        <end position="210"/>
    </location>
</feature>
<reference evidence="10 11" key="1">
    <citation type="submission" date="2020-03" db="EMBL/GenBank/DDBJ databases">
        <title>Roseomonas selenitidurans sp. nov. isolated from soil.</title>
        <authorList>
            <person name="Liu H."/>
        </authorList>
    </citation>
    <scope>NUCLEOTIDE SEQUENCE [LARGE SCALE GENOMIC DNA]</scope>
    <source>
        <strain evidence="10 11">JCM 15073</strain>
    </source>
</reference>
<proteinExistence type="predicted"/>
<comment type="subcellular location">
    <subcellularLocation>
        <location evidence="1">Membrane</location>
        <topology evidence="1">Multi-pass membrane protein</topology>
    </subcellularLocation>
</comment>
<evidence type="ECO:0000256" key="1">
    <source>
        <dbReference type="ARBA" id="ARBA00004141"/>
    </source>
</evidence>
<dbReference type="EMBL" id="JAAVTX010000002">
    <property type="protein sequence ID" value="NKE44479.1"/>
    <property type="molecule type" value="Genomic_DNA"/>
</dbReference>
<keyword evidence="3 8" id="KW-0812">Transmembrane</keyword>
<comment type="caution">
    <text evidence="10">The sequence shown here is derived from an EMBL/GenBank/DDBJ whole genome shotgun (WGS) entry which is preliminary data.</text>
</comment>
<keyword evidence="2" id="KW-0813">Transport</keyword>
<feature type="transmembrane region" description="Helical" evidence="8">
    <location>
        <begin position="133"/>
        <end position="153"/>
    </location>
</feature>
<feature type="transmembrane region" description="Helical" evidence="8">
    <location>
        <begin position="48"/>
        <end position="67"/>
    </location>
</feature>
<keyword evidence="5" id="KW-0406">Ion transport</keyword>
<feature type="transmembrane region" description="Helical" evidence="8">
    <location>
        <begin position="12"/>
        <end position="36"/>
    </location>
</feature>
<dbReference type="SUPFAM" id="SSF81324">
    <property type="entry name" value="Voltage-gated potassium channels"/>
    <property type="match status" value="1"/>
</dbReference>
<evidence type="ECO:0000256" key="4">
    <source>
        <dbReference type="ARBA" id="ARBA00022989"/>
    </source>
</evidence>
<evidence type="ECO:0000256" key="6">
    <source>
        <dbReference type="ARBA" id="ARBA00023136"/>
    </source>
</evidence>
<evidence type="ECO:0000256" key="2">
    <source>
        <dbReference type="ARBA" id="ARBA00022448"/>
    </source>
</evidence>
<name>A0ABX1EWH0_9PROT</name>
<evidence type="ECO:0000256" key="5">
    <source>
        <dbReference type="ARBA" id="ARBA00023065"/>
    </source>
</evidence>
<keyword evidence="7 10" id="KW-0407">Ion channel</keyword>
<dbReference type="Proteomes" id="UP000765160">
    <property type="component" value="Unassembled WGS sequence"/>
</dbReference>
<feature type="domain" description="Potassium channel" evidence="9">
    <location>
        <begin position="141"/>
        <end position="214"/>
    </location>
</feature>
<dbReference type="Pfam" id="PF07885">
    <property type="entry name" value="Ion_trans_2"/>
    <property type="match status" value="1"/>
</dbReference>
<dbReference type="InterPro" id="IPR028325">
    <property type="entry name" value="VG_K_chnl"/>
</dbReference>